<comment type="subcellular location">
    <subcellularLocation>
        <location evidence="1">Cell membrane</location>
        <topology evidence="1">Multi-pass membrane protein</topology>
    </subcellularLocation>
    <subcellularLocation>
        <location evidence="8">Membrane</location>
        <topology evidence="8">Multi-pass membrane protein</topology>
    </subcellularLocation>
</comment>
<evidence type="ECO:0000256" key="5">
    <source>
        <dbReference type="ARBA" id="ARBA00022692"/>
    </source>
</evidence>
<gene>
    <name evidence="11" type="ORF">IDH44_05220</name>
</gene>
<feature type="transmembrane region" description="Helical" evidence="9">
    <location>
        <begin position="299"/>
        <end position="317"/>
    </location>
</feature>
<comment type="caution">
    <text evidence="11">The sequence shown here is derived from an EMBL/GenBank/DDBJ whole genome shotgun (WGS) entry which is preliminary data.</text>
</comment>
<dbReference type="EMBL" id="JACXIZ010000011">
    <property type="protein sequence ID" value="MBD2844581.1"/>
    <property type="molecule type" value="Genomic_DNA"/>
</dbReference>
<evidence type="ECO:0000256" key="1">
    <source>
        <dbReference type="ARBA" id="ARBA00004651"/>
    </source>
</evidence>
<feature type="transmembrane region" description="Helical" evidence="9">
    <location>
        <begin position="337"/>
        <end position="355"/>
    </location>
</feature>
<dbReference type="InterPro" id="IPR050586">
    <property type="entry name" value="CPA3_Na-H_Antiporter_D"/>
</dbReference>
<feature type="transmembrane region" description="Helical" evidence="9">
    <location>
        <begin position="6"/>
        <end position="22"/>
    </location>
</feature>
<feature type="transmembrane region" description="Helical" evidence="9">
    <location>
        <begin position="447"/>
        <end position="470"/>
    </location>
</feature>
<feature type="transmembrane region" description="Helical" evidence="9">
    <location>
        <begin position="31"/>
        <end position="50"/>
    </location>
</feature>
<dbReference type="PRINTS" id="PR01437">
    <property type="entry name" value="NUOXDRDTASE4"/>
</dbReference>
<dbReference type="GO" id="GO:0015297">
    <property type="term" value="F:antiporter activity"/>
    <property type="evidence" value="ECO:0007669"/>
    <property type="project" value="UniProtKB-KW"/>
</dbReference>
<feature type="transmembrane region" description="Helical" evidence="9">
    <location>
        <begin position="108"/>
        <end position="125"/>
    </location>
</feature>
<dbReference type="InterPro" id="IPR001750">
    <property type="entry name" value="ND/Mrp_TM"/>
</dbReference>
<evidence type="ECO:0000256" key="9">
    <source>
        <dbReference type="SAM" id="Phobius"/>
    </source>
</evidence>
<dbReference type="GO" id="GO:0042773">
    <property type="term" value="P:ATP synthesis coupled electron transport"/>
    <property type="evidence" value="ECO:0007669"/>
    <property type="project" value="InterPro"/>
</dbReference>
<keyword evidence="12" id="KW-1185">Reference proteome</keyword>
<feature type="transmembrane region" description="Helical" evidence="9">
    <location>
        <begin position="70"/>
        <end position="96"/>
    </location>
</feature>
<dbReference type="Pfam" id="PF00361">
    <property type="entry name" value="Proton_antipo_M"/>
    <property type="match status" value="1"/>
</dbReference>
<evidence type="ECO:0000313" key="12">
    <source>
        <dbReference type="Proteomes" id="UP000621560"/>
    </source>
</evidence>
<dbReference type="InterPro" id="IPR003918">
    <property type="entry name" value="NADH_UbQ_OxRdtase"/>
</dbReference>
<feature type="transmembrane region" description="Helical" evidence="9">
    <location>
        <begin position="204"/>
        <end position="228"/>
    </location>
</feature>
<evidence type="ECO:0000259" key="10">
    <source>
        <dbReference type="Pfam" id="PF00361"/>
    </source>
</evidence>
<sequence length="493" mass="52842">MSNLVIMPLLVPLVTAVLLIFFHKRLRAQRILGAVSALINIAVALGLVLHVRGNGIATLQLGGWAPPQGIVFVADMFAALLVLTTAIVGACCLFFAFFTIGEPRERHYFYPFFHFLLVGVIGSFLTGDIFNLFVCFEVMLIASYALIVLGGTKRQLRESIKYLLINIVSSALFVTAVAYLYGTLGTLNMADLSMRVAEAGQDGLLTLLSVLLLLVFGLKAGLLLFFWLPGSYSAPPPAVAAVFAGLLTKVGVYAIIRVFTLIFYHDQAVTHVLIGVLAAITMSAGVIGAIAYRDVHRILIYNIVAAVGFMAFGLAVASREALEGATFYLLHDMLVKALLFLLGGALIAGAGTSRLAEMGGLIRRFPLLGWLLLVAALALVGVPPTSGFVGKLLIVQGGLAEGWYWITGISLASSLLMLYSMMKLFMAAFWGEEPLHRPPSASRVPTGVYWPIGALTVLVLALGVGAQWAMPYVAMAADALTDPQIYIDAVMKE</sequence>
<keyword evidence="3" id="KW-0050">Antiport</keyword>
<dbReference type="Proteomes" id="UP000621560">
    <property type="component" value="Unassembled WGS sequence"/>
</dbReference>
<dbReference type="PANTHER" id="PTHR42703">
    <property type="entry name" value="NADH DEHYDROGENASE"/>
    <property type="match status" value="1"/>
</dbReference>
<dbReference type="GO" id="GO:0008137">
    <property type="term" value="F:NADH dehydrogenase (ubiquinone) activity"/>
    <property type="evidence" value="ECO:0007669"/>
    <property type="project" value="InterPro"/>
</dbReference>
<evidence type="ECO:0000256" key="2">
    <source>
        <dbReference type="ARBA" id="ARBA00005346"/>
    </source>
</evidence>
<keyword evidence="6 9" id="KW-1133">Transmembrane helix</keyword>
<feature type="transmembrane region" description="Helical" evidence="9">
    <location>
        <begin position="240"/>
        <end position="264"/>
    </location>
</feature>
<evidence type="ECO:0000256" key="8">
    <source>
        <dbReference type="RuleBase" id="RU000320"/>
    </source>
</evidence>
<evidence type="ECO:0000313" key="11">
    <source>
        <dbReference type="EMBL" id="MBD2844581.1"/>
    </source>
</evidence>
<evidence type="ECO:0000256" key="7">
    <source>
        <dbReference type="ARBA" id="ARBA00023136"/>
    </source>
</evidence>
<keyword evidence="4" id="KW-1003">Cell membrane</keyword>
<dbReference type="PANTHER" id="PTHR42703:SF1">
    <property type="entry name" value="NA(+)_H(+) ANTIPORTER SUBUNIT D1"/>
    <property type="match status" value="1"/>
</dbReference>
<feature type="transmembrane region" description="Helical" evidence="9">
    <location>
        <begin position="270"/>
        <end position="292"/>
    </location>
</feature>
<name>A0A927BRI5_9BACL</name>
<keyword evidence="3" id="KW-0813">Transport</keyword>
<dbReference type="RefSeq" id="WP_190915377.1">
    <property type="nucleotide sequence ID" value="NZ_JACXIZ010000011.1"/>
</dbReference>
<feature type="transmembrane region" description="Helical" evidence="9">
    <location>
        <begin position="403"/>
        <end position="426"/>
    </location>
</feature>
<evidence type="ECO:0000256" key="3">
    <source>
        <dbReference type="ARBA" id="ARBA00022449"/>
    </source>
</evidence>
<keyword evidence="7 9" id="KW-0472">Membrane</keyword>
<feature type="domain" description="NADH:quinone oxidoreductase/Mrp antiporter transmembrane" evidence="10">
    <location>
        <begin position="128"/>
        <end position="415"/>
    </location>
</feature>
<reference evidence="11" key="1">
    <citation type="submission" date="2020-09" db="EMBL/GenBank/DDBJ databases">
        <title>A novel bacterium of genus Paenibacillus, isolated from South China Sea.</title>
        <authorList>
            <person name="Huang H."/>
            <person name="Mo K."/>
            <person name="Hu Y."/>
        </authorList>
    </citation>
    <scope>NUCLEOTIDE SEQUENCE</scope>
    <source>
        <strain evidence="11">IB182496</strain>
    </source>
</reference>
<comment type="similarity">
    <text evidence="2">Belongs to the CPA3 antiporters (TC 2.A.63) subunit D family.</text>
</comment>
<evidence type="ECO:0000256" key="6">
    <source>
        <dbReference type="ARBA" id="ARBA00022989"/>
    </source>
</evidence>
<dbReference type="NCBIfam" id="NF009306">
    <property type="entry name" value="PRK12663.1"/>
    <property type="match status" value="1"/>
</dbReference>
<feature type="transmembrane region" description="Helical" evidence="9">
    <location>
        <begin position="367"/>
        <end position="383"/>
    </location>
</feature>
<organism evidence="11 12">
    <name type="scientific">Paenibacillus sabuli</name>
    <dbReference type="NCBI Taxonomy" id="2772509"/>
    <lineage>
        <taxon>Bacteria</taxon>
        <taxon>Bacillati</taxon>
        <taxon>Bacillota</taxon>
        <taxon>Bacilli</taxon>
        <taxon>Bacillales</taxon>
        <taxon>Paenibacillaceae</taxon>
        <taxon>Paenibacillus</taxon>
    </lineage>
</organism>
<accession>A0A927BRI5</accession>
<dbReference type="NCBIfam" id="NF005818">
    <property type="entry name" value="PRK07691.1"/>
    <property type="match status" value="1"/>
</dbReference>
<feature type="transmembrane region" description="Helical" evidence="9">
    <location>
        <begin position="131"/>
        <end position="150"/>
    </location>
</feature>
<keyword evidence="5 8" id="KW-0812">Transmembrane</keyword>
<feature type="transmembrane region" description="Helical" evidence="9">
    <location>
        <begin position="162"/>
        <end position="184"/>
    </location>
</feature>
<dbReference type="AlphaFoldDB" id="A0A927BRI5"/>
<dbReference type="GO" id="GO:0005886">
    <property type="term" value="C:plasma membrane"/>
    <property type="evidence" value="ECO:0007669"/>
    <property type="project" value="UniProtKB-SubCell"/>
</dbReference>
<proteinExistence type="inferred from homology"/>
<protein>
    <submittedName>
        <fullName evidence="11">Na+/H+ antiporter subunit D</fullName>
    </submittedName>
</protein>
<evidence type="ECO:0000256" key="4">
    <source>
        <dbReference type="ARBA" id="ARBA00022475"/>
    </source>
</evidence>